<dbReference type="InterPro" id="IPR024989">
    <property type="entry name" value="MFS_assoc_dom"/>
</dbReference>
<name>A0A1D7TP46_9BACT</name>
<evidence type="ECO:0000256" key="5">
    <source>
        <dbReference type="ARBA" id="ARBA00022692"/>
    </source>
</evidence>
<evidence type="ECO:0000256" key="8">
    <source>
        <dbReference type="SAM" id="Phobius"/>
    </source>
</evidence>
<dbReference type="SUPFAM" id="SSF103473">
    <property type="entry name" value="MFS general substrate transporter"/>
    <property type="match status" value="1"/>
</dbReference>
<keyword evidence="11" id="KW-1185">Reference proteome</keyword>
<comment type="subcellular location">
    <subcellularLocation>
        <location evidence="1">Cell inner membrane</location>
        <topology evidence="1">Multi-pass membrane protein</topology>
    </subcellularLocation>
</comment>
<dbReference type="RefSeq" id="WP_069479255.1">
    <property type="nucleotide sequence ID" value="NZ_CP017111.1"/>
</dbReference>
<feature type="transmembrane region" description="Helical" evidence="8">
    <location>
        <begin position="37"/>
        <end position="57"/>
    </location>
</feature>
<feature type="transmembrane region" description="Helical" evidence="8">
    <location>
        <begin position="88"/>
        <end position="106"/>
    </location>
</feature>
<feature type="transmembrane region" description="Helical" evidence="8">
    <location>
        <begin position="66"/>
        <end position="82"/>
    </location>
</feature>
<dbReference type="PANTHER" id="PTHR23522">
    <property type="entry name" value="BLL5896 PROTEIN"/>
    <property type="match status" value="1"/>
</dbReference>
<feature type="transmembrane region" description="Helical" evidence="8">
    <location>
        <begin position="227"/>
        <end position="243"/>
    </location>
</feature>
<dbReference type="PIRSF" id="PIRSF004925">
    <property type="entry name" value="HcaT"/>
    <property type="match status" value="1"/>
</dbReference>
<reference evidence="11" key="1">
    <citation type="submission" date="2016-08" db="EMBL/GenBank/DDBJ databases">
        <title>Complete genome sequence of the organohalide-respiring Epsilonproteobacterium Sulfurospirillum halorespirans.</title>
        <authorList>
            <person name="Goris T."/>
            <person name="Zimmermann J."/>
            <person name="Schenz B."/>
            <person name="Lemos M."/>
            <person name="Hackermueller J."/>
            <person name="Diekert G."/>
        </authorList>
    </citation>
    <scope>NUCLEOTIDE SEQUENCE [LARGE SCALE GENOMIC DNA]</scope>
    <source>
        <strain>DSM 13726</strain>
        <strain evidence="11">PCE-M2</strain>
    </source>
</reference>
<organism evidence="10 11">
    <name type="scientific">Sulfurospirillum halorespirans DSM 13726</name>
    <dbReference type="NCBI Taxonomy" id="1193502"/>
    <lineage>
        <taxon>Bacteria</taxon>
        <taxon>Pseudomonadati</taxon>
        <taxon>Campylobacterota</taxon>
        <taxon>Epsilonproteobacteria</taxon>
        <taxon>Campylobacterales</taxon>
        <taxon>Sulfurospirillaceae</taxon>
        <taxon>Sulfurospirillum</taxon>
    </lineage>
</organism>
<evidence type="ECO:0000256" key="7">
    <source>
        <dbReference type="ARBA" id="ARBA00023136"/>
    </source>
</evidence>
<evidence type="ECO:0000256" key="1">
    <source>
        <dbReference type="ARBA" id="ARBA00004429"/>
    </source>
</evidence>
<keyword evidence="2" id="KW-0813">Transport</keyword>
<keyword evidence="3" id="KW-1003">Cell membrane</keyword>
<evidence type="ECO:0000256" key="3">
    <source>
        <dbReference type="ARBA" id="ARBA00022475"/>
    </source>
</evidence>
<feature type="transmembrane region" description="Helical" evidence="8">
    <location>
        <begin position="150"/>
        <end position="168"/>
    </location>
</feature>
<feature type="transmembrane region" description="Helical" evidence="8">
    <location>
        <begin position="286"/>
        <end position="304"/>
    </location>
</feature>
<dbReference type="AlphaFoldDB" id="A0A1D7TP46"/>
<protein>
    <submittedName>
        <fullName evidence="10">Major facilitator superfamily (MFS) permease</fullName>
    </submittedName>
</protein>
<sequence length="363" mass="41800">MIFFKISGFFFAYFSVTSVYVIFMPKILQTLDYSAPQIGAIFALAPLMRFFVPFFFLKHFELTQKVFYTALCGALLAIMLFYPTIHHFYLFMLPNMLLGACLGMILPYIETYAMEHLQKERFGRSRLFGSIGFMLIGIILARHLEHYTNGLHYLLLAISLTAFFAYWLTQNNVHFTTENATNEAPFNFLHVKYLWISLFLMQVSFGGFYNFFTIYETAHGISLEMTSYLWAFGVICEIVLFYFQSPLLKRFSLLSLIKLGVLATALRWFLLFLFPSSLWISYASQSLHAFSFALHHTAALSLLYTLYAHKKLAGQFYYGFSFGLGGFVGALLAGYFYGEYLYLYASLVALLALGSLMLFKVRE</sequence>
<dbReference type="Pfam" id="PF12832">
    <property type="entry name" value="MFS_1_like"/>
    <property type="match status" value="1"/>
</dbReference>
<dbReference type="EMBL" id="CP017111">
    <property type="protein sequence ID" value="AOO66757.1"/>
    <property type="molecule type" value="Genomic_DNA"/>
</dbReference>
<keyword evidence="5 8" id="KW-0812">Transmembrane</keyword>
<feature type="transmembrane region" description="Helical" evidence="8">
    <location>
        <begin position="255"/>
        <end position="274"/>
    </location>
</feature>
<dbReference type="Proteomes" id="UP000094609">
    <property type="component" value="Chromosome"/>
</dbReference>
<keyword evidence="6 8" id="KW-1133">Transmembrane helix</keyword>
<dbReference type="InterPro" id="IPR026032">
    <property type="entry name" value="HcaT-like"/>
</dbReference>
<dbReference type="GO" id="GO:0030395">
    <property type="term" value="F:lactose binding"/>
    <property type="evidence" value="ECO:0007669"/>
    <property type="project" value="TreeGrafter"/>
</dbReference>
<accession>A0A1D7TP46</accession>
<feature type="transmembrane region" description="Helical" evidence="8">
    <location>
        <begin position="316"/>
        <end position="335"/>
    </location>
</feature>
<dbReference type="PATRIC" id="fig|1193502.14.peg.3043"/>
<keyword evidence="4" id="KW-0997">Cell inner membrane</keyword>
<evidence type="ECO:0000256" key="4">
    <source>
        <dbReference type="ARBA" id="ARBA00022519"/>
    </source>
</evidence>
<dbReference type="KEGG" id="shal:SHALO_3010"/>
<dbReference type="GO" id="GO:0005886">
    <property type="term" value="C:plasma membrane"/>
    <property type="evidence" value="ECO:0007669"/>
    <property type="project" value="UniProtKB-SubCell"/>
</dbReference>
<keyword evidence="7 8" id="KW-0472">Membrane</keyword>
<evidence type="ECO:0000256" key="6">
    <source>
        <dbReference type="ARBA" id="ARBA00022989"/>
    </source>
</evidence>
<feature type="transmembrane region" description="Helical" evidence="8">
    <location>
        <begin position="7"/>
        <end position="25"/>
    </location>
</feature>
<feature type="transmembrane region" description="Helical" evidence="8">
    <location>
        <begin position="127"/>
        <end position="144"/>
    </location>
</feature>
<evidence type="ECO:0000313" key="10">
    <source>
        <dbReference type="EMBL" id="AOO66757.1"/>
    </source>
</evidence>
<feature type="transmembrane region" description="Helical" evidence="8">
    <location>
        <begin position="341"/>
        <end position="359"/>
    </location>
</feature>
<evidence type="ECO:0000259" key="9">
    <source>
        <dbReference type="Pfam" id="PF12832"/>
    </source>
</evidence>
<dbReference type="InterPro" id="IPR036259">
    <property type="entry name" value="MFS_trans_sf"/>
</dbReference>
<feature type="transmembrane region" description="Helical" evidence="8">
    <location>
        <begin position="193"/>
        <end position="215"/>
    </location>
</feature>
<dbReference type="Gene3D" id="1.20.1250.20">
    <property type="entry name" value="MFS general substrate transporter like domains"/>
    <property type="match status" value="2"/>
</dbReference>
<gene>
    <name evidence="10" type="ORF">SHALO_3010</name>
</gene>
<evidence type="ECO:0000313" key="11">
    <source>
        <dbReference type="Proteomes" id="UP000094609"/>
    </source>
</evidence>
<dbReference type="PANTHER" id="PTHR23522:SF10">
    <property type="entry name" value="3-PHENYLPROPIONIC ACID TRANSPORTER-RELATED"/>
    <property type="match status" value="1"/>
</dbReference>
<feature type="domain" description="Major facilitator superfamily associated" evidence="9">
    <location>
        <begin position="5"/>
        <end position="339"/>
    </location>
</feature>
<dbReference type="STRING" id="1193502.SHALO_3010"/>
<evidence type="ECO:0000256" key="2">
    <source>
        <dbReference type="ARBA" id="ARBA00022448"/>
    </source>
</evidence>
<proteinExistence type="predicted"/>
<dbReference type="GO" id="GO:0015528">
    <property type="term" value="F:lactose:proton symporter activity"/>
    <property type="evidence" value="ECO:0007669"/>
    <property type="project" value="TreeGrafter"/>
</dbReference>